<dbReference type="EMBL" id="JAATIQ010000147">
    <property type="protein sequence ID" value="KAF4377203.1"/>
    <property type="molecule type" value="Genomic_DNA"/>
</dbReference>
<dbReference type="Pfam" id="PF00294">
    <property type="entry name" value="PfkB"/>
    <property type="match status" value="1"/>
</dbReference>
<dbReference type="InterPro" id="IPR002173">
    <property type="entry name" value="Carboh/pur_kinase_PfkB_CS"/>
</dbReference>
<dbReference type="SUPFAM" id="SSF53613">
    <property type="entry name" value="Ribokinase-like"/>
    <property type="match status" value="1"/>
</dbReference>
<comment type="caution">
    <text evidence="5">The sequence shown here is derived from an EMBL/GenBank/DDBJ whole genome shotgun (WGS) entry which is preliminary data.</text>
</comment>
<dbReference type="InterPro" id="IPR011611">
    <property type="entry name" value="PfkB_dom"/>
</dbReference>
<organism evidence="5 7">
    <name type="scientific">Cannabis sativa</name>
    <name type="common">Hemp</name>
    <name type="synonym">Marijuana</name>
    <dbReference type="NCBI Taxonomy" id="3483"/>
    <lineage>
        <taxon>Eukaryota</taxon>
        <taxon>Viridiplantae</taxon>
        <taxon>Streptophyta</taxon>
        <taxon>Embryophyta</taxon>
        <taxon>Tracheophyta</taxon>
        <taxon>Spermatophyta</taxon>
        <taxon>Magnoliopsida</taxon>
        <taxon>eudicotyledons</taxon>
        <taxon>Gunneridae</taxon>
        <taxon>Pentapetalae</taxon>
        <taxon>rosids</taxon>
        <taxon>fabids</taxon>
        <taxon>Rosales</taxon>
        <taxon>Cannabaceae</taxon>
        <taxon>Cannabis</taxon>
    </lineage>
</organism>
<accession>A0A803NFF1</accession>
<evidence type="ECO:0000256" key="3">
    <source>
        <dbReference type="ARBA" id="ARBA00022777"/>
    </source>
</evidence>
<dbReference type="Proteomes" id="UP000583929">
    <property type="component" value="Unassembled WGS sequence"/>
</dbReference>
<dbReference type="AlphaFoldDB" id="A0A7J6FPS6"/>
<dbReference type="Proteomes" id="UP000525078">
    <property type="component" value="Unassembled WGS sequence"/>
</dbReference>
<proteinExistence type="inferred from homology"/>
<evidence type="ECO:0000313" key="7">
    <source>
        <dbReference type="Proteomes" id="UP000525078"/>
    </source>
</evidence>
<dbReference type="InterPro" id="IPR050306">
    <property type="entry name" value="PfkB_Carbo_kinase"/>
</dbReference>
<protein>
    <recommendedName>
        <fullName evidence="4">Carbohydrate kinase PfkB domain-containing protein</fullName>
    </recommendedName>
</protein>
<dbReference type="PROSITE" id="PS00584">
    <property type="entry name" value="PFKB_KINASES_2"/>
    <property type="match status" value="1"/>
</dbReference>
<dbReference type="OrthoDB" id="497927at2759"/>
<dbReference type="PANTHER" id="PTHR43085:SF13">
    <property type="entry name" value="INOSITOL 3-KINASE"/>
    <property type="match status" value="1"/>
</dbReference>
<evidence type="ECO:0000313" key="5">
    <source>
        <dbReference type="EMBL" id="KAF4372714.1"/>
    </source>
</evidence>
<dbReference type="OMA" id="QHFGSHE"/>
<evidence type="ECO:0000256" key="2">
    <source>
        <dbReference type="ARBA" id="ARBA00022679"/>
    </source>
</evidence>
<name>A0A7J6FPS6_CANSA</name>
<keyword evidence="2" id="KW-0808">Transferase</keyword>
<evidence type="ECO:0000313" key="6">
    <source>
        <dbReference type="EMBL" id="KAF4377203.1"/>
    </source>
</evidence>
<gene>
    <name evidence="5" type="ORF">F8388_000881</name>
    <name evidence="6" type="ORF">G4B88_009195</name>
</gene>
<dbReference type="GO" id="GO:0016301">
    <property type="term" value="F:kinase activity"/>
    <property type="evidence" value="ECO:0007669"/>
    <property type="project" value="UniProtKB-KW"/>
</dbReference>
<evidence type="ECO:0000256" key="1">
    <source>
        <dbReference type="ARBA" id="ARBA00010688"/>
    </source>
</evidence>
<keyword evidence="8" id="KW-1185">Reference proteome</keyword>
<dbReference type="EMBL" id="JAATIP010000104">
    <property type="protein sequence ID" value="KAF4372714.1"/>
    <property type="molecule type" value="Genomic_DNA"/>
</dbReference>
<dbReference type="PANTHER" id="PTHR43085">
    <property type="entry name" value="HEXOKINASE FAMILY MEMBER"/>
    <property type="match status" value="1"/>
</dbReference>
<comment type="similarity">
    <text evidence="1">Belongs to the carbohydrate kinase PfkB family.</text>
</comment>
<dbReference type="InterPro" id="IPR029056">
    <property type="entry name" value="Ribokinase-like"/>
</dbReference>
<evidence type="ECO:0000313" key="8">
    <source>
        <dbReference type="Proteomes" id="UP000583929"/>
    </source>
</evidence>
<reference evidence="7 8" key="1">
    <citation type="journal article" date="2020" name="bioRxiv">
        <title>Sequence and annotation of 42 cannabis genomes reveals extensive copy number variation in cannabinoid synthesis and pathogen resistance genes.</title>
        <authorList>
            <person name="Mckernan K.J."/>
            <person name="Helbert Y."/>
            <person name="Kane L.T."/>
            <person name="Ebling H."/>
            <person name="Zhang L."/>
            <person name="Liu B."/>
            <person name="Eaton Z."/>
            <person name="Mclaughlin S."/>
            <person name="Kingan S."/>
            <person name="Baybayan P."/>
            <person name="Concepcion G."/>
            <person name="Jordan M."/>
            <person name="Riva A."/>
            <person name="Barbazuk W."/>
            <person name="Harkins T."/>
        </authorList>
    </citation>
    <scope>NUCLEOTIDE SEQUENCE [LARGE SCALE GENOMIC DNA]</scope>
    <source>
        <strain evidence="7 8">cv. Jamaican Lion 4</strain>
        <strain evidence="6">Father</strain>
        <strain evidence="5">Mother</strain>
        <tissue evidence="5">Leaf</tissue>
    </source>
</reference>
<dbReference type="GO" id="GO:0010264">
    <property type="term" value="P:myo-inositol hexakisphosphate biosynthetic process"/>
    <property type="evidence" value="ECO:0007669"/>
    <property type="project" value="TreeGrafter"/>
</dbReference>
<keyword evidence="3" id="KW-0418">Kinase</keyword>
<evidence type="ECO:0000259" key="4">
    <source>
        <dbReference type="Pfam" id="PF00294"/>
    </source>
</evidence>
<dbReference type="Gene3D" id="3.40.1190.20">
    <property type="match status" value="1"/>
</dbReference>
<sequence length="372" mass="40861">MVRDRKYPRHRGLIVGNYCHDVLLRDDVVVAETLGGAVSFISAVFDGVLVCHNSISKVGWDFAYSTHHEPIVVPDSKTTLFHAHFSSEIDGDGHQDRILKRVCACDPIWPSDLPESRFNFGMAVGVGGEILPETLEKMLELCETVSVDIQALIRDFDAIDGTVKLVDLKESGFYHLLPQIGFIKASGEETSSLDIEEVRKLCCVVVTNGKHGCTVYWQDEEAQIGPFPTNQVDPTGAGDSFLAGFVAGLVQGLPVPDAALLGNLFGSLAVGQIGVPKFDLRLFQRVKEEVQRRKMQCNSYSEMKAEDSKLMKVPGFEQFHASLSAAKMISTCPVQECQWDLSISPPETVDQPKLFSSPVFEETVQTIDGGKP</sequence>
<feature type="domain" description="Carbohydrate kinase PfkB" evidence="4">
    <location>
        <begin position="203"/>
        <end position="275"/>
    </location>
</feature>
<accession>A0A7J6FPS6</accession>